<dbReference type="Proteomes" id="UP000317496">
    <property type="component" value="Chromosome"/>
</dbReference>
<evidence type="ECO:0000313" key="15">
    <source>
        <dbReference type="EMBL" id="QDO96828.1"/>
    </source>
</evidence>
<dbReference type="GO" id="GO:0016746">
    <property type="term" value="F:acyltransferase activity"/>
    <property type="evidence" value="ECO:0007669"/>
    <property type="project" value="UniProtKB-KW"/>
</dbReference>
<keyword evidence="9 14" id="KW-1133">Transmembrane helix</keyword>
<dbReference type="InterPro" id="IPR024194">
    <property type="entry name" value="Ac/AlaTfrase_AlgI/DltB"/>
</dbReference>
<comment type="pathway">
    <text evidence="2">Glycan biosynthesis; alginate biosynthesis.</text>
</comment>
<keyword evidence="16" id="KW-1185">Reference proteome</keyword>
<evidence type="ECO:0000256" key="12">
    <source>
        <dbReference type="ARBA" id="ARBA00031030"/>
    </source>
</evidence>
<dbReference type="RefSeq" id="WP_144067809.1">
    <property type="nucleotide sequence ID" value="NZ_CP041636.1"/>
</dbReference>
<keyword evidence="7 14" id="KW-0812">Transmembrane</keyword>
<comment type="subcellular location">
    <subcellularLocation>
        <location evidence="1">Cell membrane</location>
        <topology evidence="1">Multi-pass membrane protein</topology>
    </subcellularLocation>
</comment>
<dbReference type="InterPro" id="IPR051085">
    <property type="entry name" value="MB_O-acyltransferase"/>
</dbReference>
<feature type="transmembrane region" description="Helical" evidence="14">
    <location>
        <begin position="119"/>
        <end position="138"/>
    </location>
</feature>
<evidence type="ECO:0000256" key="7">
    <source>
        <dbReference type="ARBA" id="ARBA00022692"/>
    </source>
</evidence>
<feature type="transmembrane region" description="Helical" evidence="14">
    <location>
        <begin position="453"/>
        <end position="471"/>
    </location>
</feature>
<sequence length="483" mass="53720">MVFSSAIFIYVFLPLTLLGFYFLSRRAGMVAGSLWLIAASLVFYAHWKPAHLGLLAASTLGNYLIGRWMQLWPAQSRRLLVFGVAGNLALLGYYKYAFFLCGQVLALPLESCGRLSGDLPLAISFFTFTQIAFLVDVAHRNVAALSLQRYSLFVTFFPHLIAGPIVHYHALAPQFEDGGRFRITAENLAVGGAIFTIGLFKKAVLADRFGAVASPIFAIADGTGTVSTPAAWIGAGAYTLQIYFDFSGYSDMAIGLARMFGIAFPENFNSPYKATSLIDFWRRWHMTLSQFLRDYLYIPLGGNRHGGWRRYLNLMITMLLGGLWHGANWTFLVWGGLHGLGLVLNNLWRQLYRPATPPGRVYMVGCWLVTILFVMLCWVCFRASSLDTAVKIYSAMIGLNPDGGTLPPQPPHMYLLMLAGVVVCLWLPNRQSCFAATVTGGKLFQLLRFRSDLIYTAVIALMLIASLVSVFRNASPEFLYFDF</sequence>
<dbReference type="OrthoDB" id="139172at2"/>
<evidence type="ECO:0000313" key="16">
    <source>
        <dbReference type="Proteomes" id="UP000317496"/>
    </source>
</evidence>
<feature type="transmembrane region" description="Helical" evidence="14">
    <location>
        <begin position="150"/>
        <end position="171"/>
    </location>
</feature>
<dbReference type="Pfam" id="PF03062">
    <property type="entry name" value="MBOAT"/>
    <property type="match status" value="1"/>
</dbReference>
<keyword evidence="6 13" id="KW-0808">Transferase</keyword>
<feature type="transmembrane region" description="Helical" evidence="14">
    <location>
        <begin position="411"/>
        <end position="428"/>
    </location>
</feature>
<dbReference type="InterPro" id="IPR004299">
    <property type="entry name" value="MBOAT_fam"/>
</dbReference>
<dbReference type="PANTHER" id="PTHR13285:SF23">
    <property type="entry name" value="TEICHOIC ACID D-ALANYLTRANSFERASE"/>
    <property type="match status" value="1"/>
</dbReference>
<dbReference type="GO" id="GO:0042121">
    <property type="term" value="P:alginic acid biosynthetic process"/>
    <property type="evidence" value="ECO:0007669"/>
    <property type="project" value="UniProtKB-KW"/>
</dbReference>
<evidence type="ECO:0000256" key="11">
    <source>
        <dbReference type="ARBA" id="ARBA00023315"/>
    </source>
</evidence>
<dbReference type="PIRSF" id="PIRSF500217">
    <property type="entry name" value="AlgI"/>
    <property type="match status" value="1"/>
</dbReference>
<evidence type="ECO:0000256" key="14">
    <source>
        <dbReference type="SAM" id="Phobius"/>
    </source>
</evidence>
<dbReference type="GO" id="GO:0005886">
    <property type="term" value="C:plasma membrane"/>
    <property type="evidence" value="ECO:0007669"/>
    <property type="project" value="UniProtKB-SubCell"/>
</dbReference>
<feature type="transmembrane region" description="Helical" evidence="14">
    <location>
        <begin position="79"/>
        <end position="99"/>
    </location>
</feature>
<evidence type="ECO:0000256" key="2">
    <source>
        <dbReference type="ARBA" id="ARBA00005182"/>
    </source>
</evidence>
<feature type="transmembrane region" description="Helical" evidence="14">
    <location>
        <begin position="6"/>
        <end position="23"/>
    </location>
</feature>
<feature type="transmembrane region" description="Helical" evidence="14">
    <location>
        <begin position="360"/>
        <end position="381"/>
    </location>
</feature>
<evidence type="ECO:0000256" key="6">
    <source>
        <dbReference type="ARBA" id="ARBA00022679"/>
    </source>
</evidence>
<evidence type="ECO:0000256" key="1">
    <source>
        <dbReference type="ARBA" id="ARBA00004651"/>
    </source>
</evidence>
<keyword evidence="5 13" id="KW-1003">Cell membrane</keyword>
<proteinExistence type="inferred from homology"/>
<name>A0A516GZ80_9PROT</name>
<dbReference type="KEGG" id="fer:FNB15_05855"/>
<evidence type="ECO:0000256" key="13">
    <source>
        <dbReference type="PIRNR" id="PIRNR016636"/>
    </source>
</evidence>
<dbReference type="PIRSF" id="PIRSF016636">
    <property type="entry name" value="AlgI_DltB"/>
    <property type="match status" value="1"/>
</dbReference>
<keyword evidence="10 13" id="KW-0472">Membrane</keyword>
<evidence type="ECO:0000256" key="8">
    <source>
        <dbReference type="ARBA" id="ARBA00022841"/>
    </source>
</evidence>
<evidence type="ECO:0000256" key="10">
    <source>
        <dbReference type="ARBA" id="ARBA00023136"/>
    </source>
</evidence>
<evidence type="ECO:0000256" key="4">
    <source>
        <dbReference type="ARBA" id="ARBA00016084"/>
    </source>
</evidence>
<evidence type="ECO:0000256" key="5">
    <source>
        <dbReference type="ARBA" id="ARBA00022475"/>
    </source>
</evidence>
<feature type="transmembrane region" description="Helical" evidence="14">
    <location>
        <begin position="53"/>
        <end position="72"/>
    </location>
</feature>
<dbReference type="AlphaFoldDB" id="A0A516GZ80"/>
<accession>A0A516GZ80</accession>
<evidence type="ECO:0000256" key="9">
    <source>
        <dbReference type="ARBA" id="ARBA00022989"/>
    </source>
</evidence>
<keyword evidence="11 13" id="KW-0012">Acyltransferase</keyword>
<protein>
    <recommendedName>
        <fullName evidence="4">Probable alginate O-acetylase AlgI</fullName>
    </recommendedName>
    <alternativeName>
        <fullName evidence="12">Alginate biosynthesis protein AlgI</fullName>
    </alternativeName>
</protein>
<comment type="similarity">
    <text evidence="3 13">Belongs to the membrane-bound acyltransferase family.</text>
</comment>
<feature type="transmembrane region" description="Helical" evidence="14">
    <location>
        <begin position="331"/>
        <end position="348"/>
    </location>
</feature>
<organism evidence="15 16">
    <name type="scientific">Ferrovibrio terrae</name>
    <dbReference type="NCBI Taxonomy" id="2594003"/>
    <lineage>
        <taxon>Bacteria</taxon>
        <taxon>Pseudomonadati</taxon>
        <taxon>Pseudomonadota</taxon>
        <taxon>Alphaproteobacteria</taxon>
        <taxon>Rhodospirillales</taxon>
        <taxon>Rhodospirillaceae</taxon>
        <taxon>Ferrovibrio</taxon>
    </lineage>
</organism>
<reference evidence="15 16" key="1">
    <citation type="submission" date="2019-07" db="EMBL/GenBank/DDBJ databases">
        <title>Genome sequencing for Ferrovibrio sp. K5.</title>
        <authorList>
            <person name="Park S.-J."/>
        </authorList>
    </citation>
    <scope>NUCLEOTIDE SEQUENCE [LARGE SCALE GENOMIC DNA]</scope>
    <source>
        <strain evidence="15 16">K5</strain>
    </source>
</reference>
<dbReference type="InterPro" id="IPR028362">
    <property type="entry name" value="AlgI"/>
</dbReference>
<keyword evidence="8" id="KW-0016">Alginate biosynthesis</keyword>
<gene>
    <name evidence="15" type="ORF">FNB15_05855</name>
</gene>
<evidence type="ECO:0000256" key="3">
    <source>
        <dbReference type="ARBA" id="ARBA00010323"/>
    </source>
</evidence>
<dbReference type="EMBL" id="CP041636">
    <property type="protein sequence ID" value="QDO96828.1"/>
    <property type="molecule type" value="Genomic_DNA"/>
</dbReference>
<dbReference type="PANTHER" id="PTHR13285">
    <property type="entry name" value="ACYLTRANSFERASE"/>
    <property type="match status" value="1"/>
</dbReference>